<protein>
    <recommendedName>
        <fullName evidence="4">Integral membrane protein</fullName>
    </recommendedName>
</protein>
<dbReference type="RefSeq" id="WP_330171723.1">
    <property type="nucleotide sequence ID" value="NZ_CP137080.1"/>
</dbReference>
<evidence type="ECO:0000256" key="1">
    <source>
        <dbReference type="SAM" id="Phobius"/>
    </source>
</evidence>
<feature type="transmembrane region" description="Helical" evidence="1">
    <location>
        <begin position="151"/>
        <end position="177"/>
    </location>
</feature>
<evidence type="ECO:0000313" key="3">
    <source>
        <dbReference type="Proteomes" id="UP001329313"/>
    </source>
</evidence>
<evidence type="ECO:0000313" key="2">
    <source>
        <dbReference type="EMBL" id="WOQ70652.1"/>
    </source>
</evidence>
<reference evidence="2 3" key="1">
    <citation type="submission" date="2023-10" db="EMBL/GenBank/DDBJ databases">
        <title>Y20.</title>
        <authorList>
            <person name="Zhang G."/>
            <person name="Ding Y."/>
        </authorList>
    </citation>
    <scope>NUCLEOTIDE SEQUENCE [LARGE SCALE GENOMIC DNA]</scope>
    <source>
        <strain evidence="2 3">Y20</strain>
    </source>
</reference>
<keyword evidence="1" id="KW-0472">Membrane</keyword>
<keyword evidence="1" id="KW-1133">Transmembrane helix</keyword>
<sequence>MSVVERPGTGLAPAQALWEATKAVWAELPRVIFLSVIVLCAWLPFVAATVFEALAFLPLCAVPALAATSTMYSALASAVSGGRVTLRRMPRPDAVWVALGVLVVTAAVWVVVAPTGPIAVALWAGVAIGALILPVAAAYGAHRALRGLPALAGALVIVAVRPAVALCILAVGVIAGFGVAATAGALVLVVPAVHAAYSILLCERVVAVVNAGEVR</sequence>
<feature type="transmembrane region" description="Helical" evidence="1">
    <location>
        <begin position="118"/>
        <end position="139"/>
    </location>
</feature>
<accession>A0AAU0MK57</accession>
<proteinExistence type="predicted"/>
<keyword evidence="1" id="KW-0812">Transmembrane</keyword>
<dbReference type="EMBL" id="CP137080">
    <property type="protein sequence ID" value="WOQ70652.1"/>
    <property type="molecule type" value="Genomic_DNA"/>
</dbReference>
<feature type="transmembrane region" description="Helical" evidence="1">
    <location>
        <begin position="94"/>
        <end position="112"/>
    </location>
</feature>
<feature type="transmembrane region" description="Helical" evidence="1">
    <location>
        <begin position="183"/>
        <end position="202"/>
    </location>
</feature>
<organism evidence="2 3">
    <name type="scientific">Microbacterium limosum</name>
    <dbReference type="NCBI Taxonomy" id="3079935"/>
    <lineage>
        <taxon>Bacteria</taxon>
        <taxon>Bacillati</taxon>
        <taxon>Actinomycetota</taxon>
        <taxon>Actinomycetes</taxon>
        <taxon>Micrococcales</taxon>
        <taxon>Microbacteriaceae</taxon>
        <taxon>Microbacterium</taxon>
    </lineage>
</organism>
<evidence type="ECO:0008006" key="4">
    <source>
        <dbReference type="Google" id="ProtNLM"/>
    </source>
</evidence>
<dbReference type="KEGG" id="mliy:RYJ27_05500"/>
<feature type="transmembrane region" description="Helical" evidence="1">
    <location>
        <begin position="31"/>
        <end position="50"/>
    </location>
</feature>
<name>A0AAU0MK57_9MICO</name>
<dbReference type="AlphaFoldDB" id="A0AAU0MK57"/>
<dbReference type="Proteomes" id="UP001329313">
    <property type="component" value="Chromosome"/>
</dbReference>
<gene>
    <name evidence="2" type="ORF">RYJ27_05500</name>
</gene>
<keyword evidence="3" id="KW-1185">Reference proteome</keyword>
<feature type="transmembrane region" description="Helical" evidence="1">
    <location>
        <begin position="56"/>
        <end position="82"/>
    </location>
</feature>